<evidence type="ECO:0000259" key="1">
    <source>
        <dbReference type="Pfam" id="PF00059"/>
    </source>
</evidence>
<dbReference type="Pfam" id="PF00059">
    <property type="entry name" value="Lectin_C"/>
    <property type="match status" value="1"/>
</dbReference>
<gene>
    <name evidence="2" type="ORF">OESDEN_05481</name>
</gene>
<dbReference type="InterPro" id="IPR001304">
    <property type="entry name" value="C-type_lectin-like"/>
</dbReference>
<evidence type="ECO:0000313" key="2">
    <source>
        <dbReference type="EMBL" id="KHJ94585.1"/>
    </source>
</evidence>
<dbReference type="EMBL" id="KN550272">
    <property type="protein sequence ID" value="KHJ94585.1"/>
    <property type="molecule type" value="Genomic_DNA"/>
</dbReference>
<dbReference type="Proteomes" id="UP000053660">
    <property type="component" value="Unassembled WGS sequence"/>
</dbReference>
<proteinExistence type="predicted"/>
<evidence type="ECO:0000313" key="3">
    <source>
        <dbReference type="Proteomes" id="UP000053660"/>
    </source>
</evidence>
<dbReference type="InterPro" id="IPR016187">
    <property type="entry name" value="CTDL_fold"/>
</dbReference>
<reference evidence="2 3" key="1">
    <citation type="submission" date="2014-03" db="EMBL/GenBank/DDBJ databases">
        <title>Draft genome of the hookworm Oesophagostomum dentatum.</title>
        <authorList>
            <person name="Mitreva M."/>
        </authorList>
    </citation>
    <scope>NUCLEOTIDE SEQUENCE [LARGE SCALE GENOMIC DNA]</scope>
    <source>
        <strain evidence="2 3">OD-Hann</strain>
    </source>
</reference>
<protein>
    <recommendedName>
        <fullName evidence="1">C-type lectin domain-containing protein</fullName>
    </recommendedName>
</protein>
<name>A0A0B1TGS1_OESDE</name>
<sequence length="71" mass="8354">MMPTTQTLAEQNCRQHDSLLVPLPKYCGAHDYKVEFLSNLMPRNTWFWIGLKRVNGTFRWSDDTYVSFAIL</sequence>
<dbReference type="Gene3D" id="3.10.100.10">
    <property type="entry name" value="Mannose-Binding Protein A, subunit A"/>
    <property type="match status" value="1"/>
</dbReference>
<dbReference type="AlphaFoldDB" id="A0A0B1TGS1"/>
<keyword evidence="3" id="KW-1185">Reference proteome</keyword>
<feature type="domain" description="C-type lectin" evidence="1">
    <location>
        <begin position="7"/>
        <end position="67"/>
    </location>
</feature>
<dbReference type="InterPro" id="IPR016186">
    <property type="entry name" value="C-type_lectin-like/link_sf"/>
</dbReference>
<organism evidence="2 3">
    <name type="scientific">Oesophagostomum dentatum</name>
    <name type="common">Nodular worm</name>
    <dbReference type="NCBI Taxonomy" id="61180"/>
    <lineage>
        <taxon>Eukaryota</taxon>
        <taxon>Metazoa</taxon>
        <taxon>Ecdysozoa</taxon>
        <taxon>Nematoda</taxon>
        <taxon>Chromadorea</taxon>
        <taxon>Rhabditida</taxon>
        <taxon>Rhabditina</taxon>
        <taxon>Rhabditomorpha</taxon>
        <taxon>Strongyloidea</taxon>
        <taxon>Strongylidae</taxon>
        <taxon>Oesophagostomum</taxon>
    </lineage>
</organism>
<dbReference type="CDD" id="cd00037">
    <property type="entry name" value="CLECT"/>
    <property type="match status" value="1"/>
</dbReference>
<dbReference type="SUPFAM" id="SSF56436">
    <property type="entry name" value="C-type lectin-like"/>
    <property type="match status" value="1"/>
</dbReference>
<accession>A0A0B1TGS1</accession>